<dbReference type="Proteomes" id="UP001148018">
    <property type="component" value="Unassembled WGS sequence"/>
</dbReference>
<feature type="transmembrane region" description="Helical" evidence="5">
    <location>
        <begin position="118"/>
        <end position="140"/>
    </location>
</feature>
<evidence type="ECO:0000256" key="2">
    <source>
        <dbReference type="ARBA" id="ARBA00022525"/>
    </source>
</evidence>
<dbReference type="GO" id="GO:0005576">
    <property type="term" value="C:extracellular region"/>
    <property type="evidence" value="ECO:0007669"/>
    <property type="project" value="UniProtKB-SubCell"/>
</dbReference>
<name>A0A9Q0EJT0_9TELE</name>
<comment type="subcellular location">
    <subcellularLocation>
        <location evidence="1">Secreted</location>
    </subcellularLocation>
</comment>
<evidence type="ECO:0000313" key="7">
    <source>
        <dbReference type="Proteomes" id="UP001148018"/>
    </source>
</evidence>
<dbReference type="InterPro" id="IPR000884">
    <property type="entry name" value="TSP1_rpt"/>
</dbReference>
<keyword evidence="7" id="KW-1185">Reference proteome</keyword>
<dbReference type="OrthoDB" id="5989160at2759"/>
<dbReference type="SMART" id="SM00209">
    <property type="entry name" value="TSP1"/>
    <property type="match status" value="1"/>
</dbReference>
<dbReference type="FunFam" id="2.20.100.10:FF:000012">
    <property type="entry name" value="Adhesion G protein-coupled receptor B2"/>
    <property type="match status" value="1"/>
</dbReference>
<dbReference type="PANTHER" id="PTHR10239:SF32">
    <property type="entry name" value="ADHESION G PROTEIN-COUPLED RECEPTOR B2"/>
    <property type="match status" value="1"/>
</dbReference>
<keyword evidence="2" id="KW-0964">Secreted</keyword>
<dbReference type="PRINTS" id="PR01705">
    <property type="entry name" value="TSP1REPEAT"/>
</dbReference>
<dbReference type="SUPFAM" id="SSF82895">
    <property type="entry name" value="TSP-1 type 1 repeat"/>
    <property type="match status" value="2"/>
</dbReference>
<dbReference type="Gene3D" id="2.20.100.10">
    <property type="entry name" value="Thrombospondin type-1 (TSP1) repeat"/>
    <property type="match status" value="2"/>
</dbReference>
<organism evidence="6 7">
    <name type="scientific">Muraenolepis orangiensis</name>
    <name type="common">Patagonian moray cod</name>
    <dbReference type="NCBI Taxonomy" id="630683"/>
    <lineage>
        <taxon>Eukaryota</taxon>
        <taxon>Metazoa</taxon>
        <taxon>Chordata</taxon>
        <taxon>Craniata</taxon>
        <taxon>Vertebrata</taxon>
        <taxon>Euteleostomi</taxon>
        <taxon>Actinopterygii</taxon>
        <taxon>Neopterygii</taxon>
        <taxon>Teleostei</taxon>
        <taxon>Neoteleostei</taxon>
        <taxon>Acanthomorphata</taxon>
        <taxon>Zeiogadaria</taxon>
        <taxon>Gadariae</taxon>
        <taxon>Gadiformes</taxon>
        <taxon>Muraenolepidoidei</taxon>
        <taxon>Muraenolepididae</taxon>
        <taxon>Muraenolepis</taxon>
    </lineage>
</organism>
<gene>
    <name evidence="6" type="ORF">NHX12_023305</name>
</gene>
<dbReference type="InterPro" id="IPR051867">
    <property type="entry name" value="Angio_Inhib/Adhesion_GPCR"/>
</dbReference>
<accession>A0A9Q0EJT0</accession>
<sequence length="141" mass="16063">MLCACVMIMDVERKKCSVTCSVGTEQRQRRCSSVAHSWAECQGEHQERRGCSKPSCSGGVNWGSWNHWSLCSKTCDSGWQRRFRMCDGPLVQGSSCQGSGEEDRTCNHKKCPGRLPSLCYAFMCVFVWVVMNWTMSLLWWC</sequence>
<evidence type="ECO:0000256" key="3">
    <source>
        <dbReference type="ARBA" id="ARBA00022729"/>
    </source>
</evidence>
<evidence type="ECO:0000256" key="1">
    <source>
        <dbReference type="ARBA" id="ARBA00004613"/>
    </source>
</evidence>
<evidence type="ECO:0008006" key="8">
    <source>
        <dbReference type="Google" id="ProtNLM"/>
    </source>
</evidence>
<comment type="caution">
    <text evidence="6">The sequence shown here is derived from an EMBL/GenBank/DDBJ whole genome shotgun (WGS) entry which is preliminary data.</text>
</comment>
<dbReference type="InterPro" id="IPR036383">
    <property type="entry name" value="TSP1_rpt_sf"/>
</dbReference>
<dbReference type="EMBL" id="JANIIK010000039">
    <property type="protein sequence ID" value="KAJ3608775.1"/>
    <property type="molecule type" value="Genomic_DNA"/>
</dbReference>
<evidence type="ECO:0000313" key="6">
    <source>
        <dbReference type="EMBL" id="KAJ3608775.1"/>
    </source>
</evidence>
<keyword evidence="5" id="KW-0812">Transmembrane</keyword>
<dbReference type="PROSITE" id="PS50092">
    <property type="entry name" value="TSP1"/>
    <property type="match status" value="2"/>
</dbReference>
<proteinExistence type="predicted"/>
<reference evidence="6" key="1">
    <citation type="submission" date="2022-07" db="EMBL/GenBank/DDBJ databases">
        <title>Chromosome-level genome of Muraenolepis orangiensis.</title>
        <authorList>
            <person name="Kim J."/>
        </authorList>
    </citation>
    <scope>NUCLEOTIDE SEQUENCE</scope>
    <source>
        <strain evidence="6">KU_S4_2022</strain>
        <tissue evidence="6">Muscle</tissue>
    </source>
</reference>
<evidence type="ECO:0000256" key="5">
    <source>
        <dbReference type="SAM" id="Phobius"/>
    </source>
</evidence>
<keyword evidence="5" id="KW-1133">Transmembrane helix</keyword>
<dbReference type="Pfam" id="PF00090">
    <property type="entry name" value="TSP_1"/>
    <property type="match status" value="2"/>
</dbReference>
<dbReference type="PANTHER" id="PTHR10239">
    <property type="entry name" value="ISTHMIN-2"/>
    <property type="match status" value="1"/>
</dbReference>
<protein>
    <recommendedName>
        <fullName evidence="8">Properdin</fullName>
    </recommendedName>
</protein>
<keyword evidence="4" id="KW-1015">Disulfide bond</keyword>
<dbReference type="AlphaFoldDB" id="A0A9Q0EJT0"/>
<evidence type="ECO:0000256" key="4">
    <source>
        <dbReference type="ARBA" id="ARBA00023157"/>
    </source>
</evidence>
<keyword evidence="3" id="KW-0732">Signal</keyword>
<keyword evidence="5" id="KW-0472">Membrane</keyword>